<evidence type="ECO:0000313" key="1">
    <source>
        <dbReference type="EMBL" id="OMO67952.1"/>
    </source>
</evidence>
<accession>A0A1R3HCA0</accession>
<sequence>MTPVTIALLQKGFMEQRIRLKIVRAWERRASTTNAFLEAGFLATDKNGDAIHVQIQPMALDLHRHLIIEGSIYMLSNFKVTMPQVSFVAVKSSIMIWLTRTSIINPIMGDISIYPEHYFDFNSETKLHQMADEERFLADIIGKLLIITEEEKIHAHRTNRIHRRRRLRVLTLHNQVLDISINDKQLDQQNEEELLKIVPRPVIIFAGMVVRKAVNGIQLISCIATRLYINLPTNETAMVKSIYDHVLGPAQLIPADLF</sequence>
<reference evidence="2" key="1">
    <citation type="submission" date="2013-09" db="EMBL/GenBank/DDBJ databases">
        <title>Corchorus olitorius genome sequencing.</title>
        <authorList>
            <person name="Alam M."/>
            <person name="Haque M.S."/>
            <person name="Islam M.S."/>
            <person name="Emdad E.M."/>
            <person name="Islam M.M."/>
            <person name="Ahmed B."/>
            <person name="Halim A."/>
            <person name="Hossen Q.M.M."/>
            <person name="Hossain M.Z."/>
            <person name="Ahmed R."/>
            <person name="Khan M.M."/>
            <person name="Islam R."/>
            <person name="Rashid M.M."/>
            <person name="Khan S.A."/>
            <person name="Rahman M.S."/>
            <person name="Alam M."/>
            <person name="Yahiya A.S."/>
            <person name="Khan M.S."/>
            <person name="Azam M.S."/>
            <person name="Haque T."/>
            <person name="Lashkar M.Z.H."/>
            <person name="Akhand A.I."/>
            <person name="Morshed G."/>
            <person name="Roy S."/>
            <person name="Uddin K.S."/>
            <person name="Rabeya T."/>
            <person name="Hossain A.S."/>
            <person name="Chowdhury A."/>
            <person name="Snigdha A.R."/>
            <person name="Mortoza M.S."/>
            <person name="Matin S.A."/>
            <person name="Hoque S.M.E."/>
            <person name="Islam M.K."/>
            <person name="Roy D.K."/>
            <person name="Haider R."/>
            <person name="Moosa M.M."/>
            <person name="Elias S.M."/>
            <person name="Hasan A.M."/>
            <person name="Jahan S."/>
            <person name="Shafiuddin M."/>
            <person name="Mahmood N."/>
            <person name="Shommy N.S."/>
        </authorList>
    </citation>
    <scope>NUCLEOTIDE SEQUENCE [LARGE SCALE GENOMIC DNA]</scope>
    <source>
        <strain evidence="2">cv. O-4</strain>
    </source>
</reference>
<dbReference type="SUPFAM" id="SSF50249">
    <property type="entry name" value="Nucleic acid-binding proteins"/>
    <property type="match status" value="1"/>
</dbReference>
<dbReference type="AlphaFoldDB" id="A0A1R3HCA0"/>
<keyword evidence="2" id="KW-1185">Reference proteome</keyword>
<dbReference type="InterPro" id="IPR012340">
    <property type="entry name" value="NA-bd_OB-fold"/>
</dbReference>
<evidence type="ECO:0000313" key="2">
    <source>
        <dbReference type="Proteomes" id="UP000187203"/>
    </source>
</evidence>
<organism evidence="1 2">
    <name type="scientific">Corchorus olitorius</name>
    <dbReference type="NCBI Taxonomy" id="93759"/>
    <lineage>
        <taxon>Eukaryota</taxon>
        <taxon>Viridiplantae</taxon>
        <taxon>Streptophyta</taxon>
        <taxon>Embryophyta</taxon>
        <taxon>Tracheophyta</taxon>
        <taxon>Spermatophyta</taxon>
        <taxon>Magnoliopsida</taxon>
        <taxon>eudicotyledons</taxon>
        <taxon>Gunneridae</taxon>
        <taxon>Pentapetalae</taxon>
        <taxon>rosids</taxon>
        <taxon>malvids</taxon>
        <taxon>Malvales</taxon>
        <taxon>Malvaceae</taxon>
        <taxon>Grewioideae</taxon>
        <taxon>Apeibeae</taxon>
        <taxon>Corchorus</taxon>
    </lineage>
</organism>
<dbReference type="Proteomes" id="UP000187203">
    <property type="component" value="Unassembled WGS sequence"/>
</dbReference>
<dbReference type="PANTHER" id="PTHR47165">
    <property type="entry name" value="OS03G0429900 PROTEIN"/>
    <property type="match status" value="1"/>
</dbReference>
<gene>
    <name evidence="1" type="ORF">COLO4_29962</name>
</gene>
<dbReference type="OrthoDB" id="687755at2759"/>
<dbReference type="Gene3D" id="2.40.50.140">
    <property type="entry name" value="Nucleic acid-binding proteins"/>
    <property type="match status" value="2"/>
</dbReference>
<proteinExistence type="predicted"/>
<name>A0A1R3HCA0_9ROSI</name>
<dbReference type="PANTHER" id="PTHR47165:SF4">
    <property type="entry name" value="OS03G0429900 PROTEIN"/>
    <property type="match status" value="1"/>
</dbReference>
<comment type="caution">
    <text evidence="1">The sequence shown here is derived from an EMBL/GenBank/DDBJ whole genome shotgun (WGS) entry which is preliminary data.</text>
</comment>
<protein>
    <submittedName>
        <fullName evidence="1">Nucleic acid-binding protein</fullName>
    </submittedName>
</protein>
<dbReference type="EMBL" id="AWUE01020500">
    <property type="protein sequence ID" value="OMO67952.1"/>
    <property type="molecule type" value="Genomic_DNA"/>
</dbReference>